<comment type="caution">
    <text evidence="1">The sequence shown here is derived from an EMBL/GenBank/DDBJ whole genome shotgun (WGS) entry which is preliminary data.</text>
</comment>
<organism evidence="1 2">
    <name type="scientific">Nephila pilipes</name>
    <name type="common">Giant wood spider</name>
    <name type="synonym">Nephila maculata</name>
    <dbReference type="NCBI Taxonomy" id="299642"/>
    <lineage>
        <taxon>Eukaryota</taxon>
        <taxon>Metazoa</taxon>
        <taxon>Ecdysozoa</taxon>
        <taxon>Arthropoda</taxon>
        <taxon>Chelicerata</taxon>
        <taxon>Arachnida</taxon>
        <taxon>Araneae</taxon>
        <taxon>Araneomorphae</taxon>
        <taxon>Entelegynae</taxon>
        <taxon>Araneoidea</taxon>
        <taxon>Nephilidae</taxon>
        <taxon>Nephila</taxon>
    </lineage>
</organism>
<accession>A0A8X6MMS2</accession>
<dbReference type="Proteomes" id="UP000887013">
    <property type="component" value="Unassembled WGS sequence"/>
</dbReference>
<sequence>MMTGVNIIAQVTDYNSAKVGVSGDDKEMISLEWQQWDRVPHHTRLLLQSCHLLVSFSCHDILEEMMTTFCNSRLVPFTLRWIPFAFESFVTTLSLGFYSASARAMKPYNFLEADESAGEGFFVPGRIWKRVPKAGVFFIIIF</sequence>
<gene>
    <name evidence="1" type="ORF">NPIL_191881</name>
</gene>
<reference evidence="1" key="1">
    <citation type="submission" date="2020-08" db="EMBL/GenBank/DDBJ databases">
        <title>Multicomponent nature underlies the extraordinary mechanical properties of spider dragline silk.</title>
        <authorList>
            <person name="Kono N."/>
            <person name="Nakamura H."/>
            <person name="Mori M."/>
            <person name="Yoshida Y."/>
            <person name="Ohtoshi R."/>
            <person name="Malay A.D."/>
            <person name="Moran D.A.P."/>
            <person name="Tomita M."/>
            <person name="Numata K."/>
            <person name="Arakawa K."/>
        </authorList>
    </citation>
    <scope>NUCLEOTIDE SEQUENCE</scope>
</reference>
<evidence type="ECO:0000313" key="1">
    <source>
        <dbReference type="EMBL" id="GFS68372.1"/>
    </source>
</evidence>
<evidence type="ECO:0000313" key="2">
    <source>
        <dbReference type="Proteomes" id="UP000887013"/>
    </source>
</evidence>
<name>A0A8X6MMS2_NEPPI</name>
<dbReference type="AlphaFoldDB" id="A0A8X6MMS2"/>
<dbReference type="EMBL" id="BMAW01048902">
    <property type="protein sequence ID" value="GFS68372.1"/>
    <property type="molecule type" value="Genomic_DNA"/>
</dbReference>
<proteinExistence type="predicted"/>
<protein>
    <submittedName>
        <fullName evidence="1">Uncharacterized protein</fullName>
    </submittedName>
</protein>
<keyword evidence="2" id="KW-1185">Reference proteome</keyword>